<feature type="transmembrane region" description="Helical" evidence="26">
    <location>
        <begin position="172"/>
        <end position="195"/>
    </location>
</feature>
<comment type="catalytic activity">
    <reaction evidence="13">
        <text>L-alpha-aminoacyl-L-lysine(out) = L-alpha-aminoacyl-L-lysine(in)</text>
        <dbReference type="Rhea" id="RHEA:79383"/>
        <dbReference type="ChEBI" id="CHEBI:229966"/>
    </reaction>
</comment>
<comment type="catalytic activity">
    <reaction evidence="14">
        <text>L-aspartyl-L-lysine(out) = L-aspartyl-L-lysine(in)</text>
        <dbReference type="Rhea" id="RHEA:79411"/>
        <dbReference type="ChEBI" id="CHEBI:229953"/>
    </reaction>
</comment>
<reference evidence="27" key="1">
    <citation type="submission" date="2021-11" db="EMBL/GenBank/DDBJ databases">
        <authorList>
            <person name="Herlambang A."/>
            <person name="Guo Y."/>
            <person name="Takashima Y."/>
            <person name="Nishizawa T."/>
        </authorList>
    </citation>
    <scope>NUCLEOTIDE SEQUENCE</scope>
    <source>
        <strain evidence="27">E1425</strain>
    </source>
</reference>
<dbReference type="PANTHER" id="PTHR23512:SF3">
    <property type="entry name" value="MAJOR FACILITATOR SUPERFAMILY DOMAIN-CONTAINING PROTEIN 1"/>
    <property type="match status" value="1"/>
</dbReference>
<organism evidence="27 28">
    <name type="scientific">Entomortierella parvispora</name>
    <dbReference type="NCBI Taxonomy" id="205924"/>
    <lineage>
        <taxon>Eukaryota</taxon>
        <taxon>Fungi</taxon>
        <taxon>Fungi incertae sedis</taxon>
        <taxon>Mucoromycota</taxon>
        <taxon>Mortierellomycotina</taxon>
        <taxon>Mortierellomycetes</taxon>
        <taxon>Mortierellales</taxon>
        <taxon>Mortierellaceae</taxon>
        <taxon>Entomortierella</taxon>
    </lineage>
</organism>
<evidence type="ECO:0000256" key="2">
    <source>
        <dbReference type="ARBA" id="ARBA00008335"/>
    </source>
</evidence>
<keyword evidence="5 26" id="KW-1133">Transmembrane helix</keyword>
<evidence type="ECO:0000256" key="22">
    <source>
        <dbReference type="ARBA" id="ARBA00045018"/>
    </source>
</evidence>
<evidence type="ECO:0000256" key="9">
    <source>
        <dbReference type="ARBA" id="ARBA00044878"/>
    </source>
</evidence>
<evidence type="ECO:0000256" key="13">
    <source>
        <dbReference type="ARBA" id="ARBA00044893"/>
    </source>
</evidence>
<comment type="catalytic activity">
    <reaction evidence="8">
        <text>L-lysyl-L-alanine(out) = L-lysyl-L-alanine(in)</text>
        <dbReference type="Rhea" id="RHEA:79399"/>
        <dbReference type="ChEBI" id="CHEBI:229954"/>
    </reaction>
</comment>
<evidence type="ECO:0000256" key="15">
    <source>
        <dbReference type="ARBA" id="ARBA00044899"/>
    </source>
</evidence>
<evidence type="ECO:0000256" key="19">
    <source>
        <dbReference type="ARBA" id="ARBA00044919"/>
    </source>
</evidence>
<gene>
    <name evidence="27" type="ORF">EMPS_01238</name>
</gene>
<feature type="compositionally biased region" description="Polar residues" evidence="25">
    <location>
        <begin position="20"/>
        <end position="37"/>
    </location>
</feature>
<evidence type="ECO:0000313" key="27">
    <source>
        <dbReference type="EMBL" id="GJJ68892.1"/>
    </source>
</evidence>
<feature type="transmembrane region" description="Helical" evidence="26">
    <location>
        <begin position="236"/>
        <end position="258"/>
    </location>
</feature>
<comment type="catalytic activity">
    <reaction evidence="9">
        <text>L-histidyl-glycine(out) = L-histidyl-glycine(in)</text>
        <dbReference type="Rhea" id="RHEA:79395"/>
        <dbReference type="ChEBI" id="CHEBI:229957"/>
    </reaction>
</comment>
<feature type="transmembrane region" description="Helical" evidence="26">
    <location>
        <begin position="352"/>
        <end position="372"/>
    </location>
</feature>
<protein>
    <recommendedName>
        <fullName evidence="21">Lysosomal dipeptide transporter MFSD1</fullName>
    </recommendedName>
    <alternativeName>
        <fullName evidence="22">Major facilitator superfamily domain-containing protein 1</fullName>
    </alternativeName>
</protein>
<comment type="catalytic activity">
    <reaction evidence="16">
        <text>L-lysyl-L-lysine(out) = L-lysyl-L-lysine(in)</text>
        <dbReference type="Rhea" id="RHEA:79403"/>
        <dbReference type="ChEBI" id="CHEBI:229956"/>
    </reaction>
</comment>
<comment type="function">
    <text evidence="23">Lysosomal dipeptide uniporter that selectively exports lysine, arginine or histidine-containing dipeptides with a net positive charge from the lysosome lumen into the cytosol. Could play a role in a specific type of protein O-glycosylation indirectly regulating macrophages migration and tissue invasion. Also essential for liver homeostasis.</text>
</comment>
<dbReference type="GO" id="GO:0022857">
    <property type="term" value="F:transmembrane transporter activity"/>
    <property type="evidence" value="ECO:0007669"/>
    <property type="project" value="InterPro"/>
</dbReference>
<accession>A0A9P3H2K8</accession>
<dbReference type="SUPFAM" id="SSF103473">
    <property type="entry name" value="MFS general substrate transporter"/>
    <property type="match status" value="1"/>
</dbReference>
<dbReference type="Gene3D" id="1.20.1250.20">
    <property type="entry name" value="MFS general substrate transporter like domains"/>
    <property type="match status" value="2"/>
</dbReference>
<comment type="catalytic activity">
    <reaction evidence="18">
        <text>L-histidyl-L-alpha-amino acid(out) = L-histidyl-L-alpha-amino acid(in)</text>
        <dbReference type="Rhea" id="RHEA:79379"/>
        <dbReference type="ChEBI" id="CHEBI:229964"/>
    </reaction>
</comment>
<dbReference type="InterPro" id="IPR036259">
    <property type="entry name" value="MFS_trans_sf"/>
</dbReference>
<name>A0A9P3H2K8_9FUNG</name>
<dbReference type="OrthoDB" id="424834at2759"/>
<evidence type="ECO:0000256" key="12">
    <source>
        <dbReference type="ARBA" id="ARBA00044891"/>
    </source>
</evidence>
<feature type="transmembrane region" description="Helical" evidence="26">
    <location>
        <begin position="447"/>
        <end position="468"/>
    </location>
</feature>
<dbReference type="InterPro" id="IPR011701">
    <property type="entry name" value="MFS"/>
</dbReference>
<feature type="transmembrane region" description="Helical" evidence="26">
    <location>
        <begin position="74"/>
        <end position="91"/>
    </location>
</feature>
<evidence type="ECO:0000256" key="17">
    <source>
        <dbReference type="ARBA" id="ARBA00044903"/>
    </source>
</evidence>
<feature type="transmembrane region" description="Helical" evidence="26">
    <location>
        <begin position="418"/>
        <end position="441"/>
    </location>
</feature>
<evidence type="ECO:0000256" key="14">
    <source>
        <dbReference type="ARBA" id="ARBA00044898"/>
    </source>
</evidence>
<dbReference type="InterPro" id="IPR052187">
    <property type="entry name" value="MFSD1"/>
</dbReference>
<comment type="similarity">
    <text evidence="2">Belongs to the major facilitator superfamily.</text>
</comment>
<evidence type="ECO:0000256" key="4">
    <source>
        <dbReference type="ARBA" id="ARBA00022692"/>
    </source>
</evidence>
<comment type="catalytic activity">
    <reaction evidence="10">
        <text>L-alpha-aminoacyl-L-arginine(out) = L-alpha-aminoacyl-L-arginine(in)</text>
        <dbReference type="Rhea" id="RHEA:79367"/>
        <dbReference type="ChEBI" id="CHEBI:229968"/>
    </reaction>
</comment>
<evidence type="ECO:0000313" key="28">
    <source>
        <dbReference type="Proteomes" id="UP000827284"/>
    </source>
</evidence>
<sequence length="476" mass="52163">MDLSHTPATRPTKDRGRLSPTPTNVEKLTGASSSTLISEGPDPHHSYDLSEIGSSEEVNPSTTPPTTANRRIRWAILASACFVMFGNYYAFDNPAALNKPLQDYMLQTDDQYAYFLNLLYTSYSIPNVILPWIGGYAADRLGLQKMLLFLSVIVVLGQAVVCIGLERRNEAVMILGRVLFGAAETLYVAQSAITVKYFRGKELAMALGVNLCVSRLGSVLNDVLSVYIWSRSSVPAAFWGGFVSCVLSLLCACMLVWLDLRYGDTMTTPPPLERSRPSSCLVDSSLTFEGTEDPTSHSEKKSTESQRLSPPSIREEAREPTSTLGVHGYLQRPATNTTQTVMKQLFDYSPRYWILLFMALLLIGVVVPFNSIHAGFLQKRWYPGDPQKSAQIMTVPDLLSAVLVLPVGYFVDHYGQKTWLFMFCGAIIGSSHLILGLSHIPTPVPCLVALGISSAIGAIFSSALPVLVRSDQMATA</sequence>
<feature type="compositionally biased region" description="Basic and acidic residues" evidence="25">
    <location>
        <begin position="294"/>
        <end position="304"/>
    </location>
</feature>
<evidence type="ECO:0000256" key="10">
    <source>
        <dbReference type="ARBA" id="ARBA00044881"/>
    </source>
</evidence>
<evidence type="ECO:0000256" key="3">
    <source>
        <dbReference type="ARBA" id="ARBA00022448"/>
    </source>
</evidence>
<reference evidence="27" key="2">
    <citation type="journal article" date="2022" name="Microbiol. Resour. Announc.">
        <title>Whole-Genome Sequence of Entomortierella parvispora E1425, a Mucoromycotan Fungus Associated with Burkholderiaceae-Related Endosymbiotic Bacteria.</title>
        <authorList>
            <person name="Herlambang A."/>
            <person name="Guo Y."/>
            <person name="Takashima Y."/>
            <person name="Narisawa K."/>
            <person name="Ohta H."/>
            <person name="Nishizawa T."/>
        </authorList>
    </citation>
    <scope>NUCLEOTIDE SEQUENCE</scope>
    <source>
        <strain evidence="27">E1425</strain>
    </source>
</reference>
<comment type="catalytic activity">
    <reaction evidence="11">
        <text>L-alpha-aminoacyl-L-histidine(out) = L-alpha-aminoacyl-L-histidine(in)</text>
        <dbReference type="Rhea" id="RHEA:79375"/>
        <dbReference type="ChEBI" id="CHEBI:229967"/>
    </reaction>
</comment>
<evidence type="ECO:0000256" key="8">
    <source>
        <dbReference type="ARBA" id="ARBA00044876"/>
    </source>
</evidence>
<evidence type="ECO:0000256" key="20">
    <source>
        <dbReference type="ARBA" id="ARBA00044924"/>
    </source>
</evidence>
<comment type="catalytic activity">
    <reaction evidence="12">
        <text>L-lysyl-L-alpha-amino acid(out) = L-lysyl-L-alpha-amino acid(in)</text>
        <dbReference type="Rhea" id="RHEA:79387"/>
        <dbReference type="ChEBI" id="CHEBI:229965"/>
    </reaction>
</comment>
<dbReference type="AlphaFoldDB" id="A0A9P3H2K8"/>
<evidence type="ECO:0000256" key="7">
    <source>
        <dbReference type="ARBA" id="ARBA00023228"/>
    </source>
</evidence>
<evidence type="ECO:0000256" key="26">
    <source>
        <dbReference type="SAM" id="Phobius"/>
    </source>
</evidence>
<evidence type="ECO:0000256" key="11">
    <source>
        <dbReference type="ARBA" id="ARBA00044884"/>
    </source>
</evidence>
<feature type="transmembrane region" description="Helical" evidence="26">
    <location>
        <begin position="146"/>
        <end position="166"/>
    </location>
</feature>
<keyword evidence="28" id="KW-1185">Reference proteome</keyword>
<evidence type="ECO:0000256" key="5">
    <source>
        <dbReference type="ARBA" id="ARBA00022989"/>
    </source>
</evidence>
<evidence type="ECO:0000256" key="24">
    <source>
        <dbReference type="ARBA" id="ARBA00046376"/>
    </source>
</evidence>
<comment type="subunit">
    <text evidence="24">Homodimer. Interacts with lysosomal protein GLMP (via lumenal domain); the interaction starts while both proteins are still in the endoplasmic reticulum and is required for stabilization of MFSD1 in lysosomes but has no direct effect on its targeting to lysosomes or transporter activity.</text>
</comment>
<proteinExistence type="inferred from homology"/>
<evidence type="ECO:0000256" key="21">
    <source>
        <dbReference type="ARBA" id="ARBA00044985"/>
    </source>
</evidence>
<keyword evidence="7" id="KW-0458">Lysosome</keyword>
<evidence type="ECO:0000256" key="16">
    <source>
        <dbReference type="ARBA" id="ARBA00044900"/>
    </source>
</evidence>
<keyword evidence="3" id="KW-0813">Transport</keyword>
<comment type="catalytic activity">
    <reaction evidence="19">
        <text>L-alanyl-L-lysine(out) = L-alanyl-L-lysine(in)</text>
        <dbReference type="Rhea" id="RHEA:79415"/>
        <dbReference type="ChEBI" id="CHEBI:192470"/>
    </reaction>
</comment>
<keyword evidence="6 26" id="KW-0472">Membrane</keyword>
<evidence type="ECO:0000256" key="1">
    <source>
        <dbReference type="ARBA" id="ARBA00004155"/>
    </source>
</evidence>
<dbReference type="EMBL" id="BQFW01000002">
    <property type="protein sequence ID" value="GJJ68892.1"/>
    <property type="molecule type" value="Genomic_DNA"/>
</dbReference>
<evidence type="ECO:0000256" key="25">
    <source>
        <dbReference type="SAM" id="MobiDB-lite"/>
    </source>
</evidence>
<feature type="transmembrane region" description="Helical" evidence="26">
    <location>
        <begin position="111"/>
        <end position="134"/>
    </location>
</feature>
<comment type="caution">
    <text evidence="27">The sequence shown here is derived from an EMBL/GenBank/DDBJ whole genome shotgun (WGS) entry which is preliminary data.</text>
</comment>
<comment type="catalytic activity">
    <reaction evidence="20">
        <text>L-lysyl-glycine(out) = L-lysyl-glycine(in)</text>
        <dbReference type="Rhea" id="RHEA:79407"/>
        <dbReference type="ChEBI" id="CHEBI:191202"/>
    </reaction>
</comment>
<evidence type="ECO:0000256" key="6">
    <source>
        <dbReference type="ARBA" id="ARBA00023136"/>
    </source>
</evidence>
<comment type="catalytic activity">
    <reaction evidence="15">
        <text>L-arginyl-L-alpha-amino acid(out) = L-arginyl-L-alpha-amino acid(in)</text>
        <dbReference type="Rhea" id="RHEA:79371"/>
        <dbReference type="ChEBI" id="CHEBI:84315"/>
    </reaction>
</comment>
<feature type="compositionally biased region" description="Polar residues" evidence="25">
    <location>
        <begin position="52"/>
        <end position="66"/>
    </location>
</feature>
<evidence type="ECO:0000256" key="23">
    <source>
        <dbReference type="ARBA" id="ARBA00045709"/>
    </source>
</evidence>
<dbReference type="PANTHER" id="PTHR23512">
    <property type="entry name" value="MAJOR FACILITATOR SUPERFAMILY DOMAIN-CONTAINING PROTEIN 1"/>
    <property type="match status" value="1"/>
</dbReference>
<evidence type="ECO:0000256" key="18">
    <source>
        <dbReference type="ARBA" id="ARBA00044912"/>
    </source>
</evidence>
<feature type="region of interest" description="Disordered" evidence="25">
    <location>
        <begin position="288"/>
        <end position="322"/>
    </location>
</feature>
<feature type="region of interest" description="Disordered" evidence="25">
    <location>
        <begin position="1"/>
        <end position="66"/>
    </location>
</feature>
<comment type="catalytic activity">
    <reaction evidence="17">
        <text>L-arginyl-glycine(out) = L-arginyl-glycine(in)</text>
        <dbReference type="Rhea" id="RHEA:79391"/>
        <dbReference type="ChEBI" id="CHEBI:229955"/>
    </reaction>
</comment>
<dbReference type="Proteomes" id="UP000827284">
    <property type="component" value="Unassembled WGS sequence"/>
</dbReference>
<comment type="subcellular location">
    <subcellularLocation>
        <location evidence="1">Lysosome membrane</location>
        <topology evidence="1">Multi-pass membrane protein</topology>
    </subcellularLocation>
</comment>
<keyword evidence="4 26" id="KW-0812">Transmembrane</keyword>
<feature type="transmembrane region" description="Helical" evidence="26">
    <location>
        <begin position="392"/>
        <end position="411"/>
    </location>
</feature>
<dbReference type="Pfam" id="PF07690">
    <property type="entry name" value="MFS_1"/>
    <property type="match status" value="1"/>
</dbReference>